<sequence length="143" mass="16264">MDSFTEERHQWRCEGKWYPGHMIFSSVLISVLSCVPTACLSTDFFRCSRIFPVFETGRIDMARGLVSASVVSRVVAVNSLHIKEARRRHCIRSLERCRDICKATCHRNGTSVRIPTTTVHKCKPRATPSLAKPHAFGTRFQQV</sequence>
<gene>
    <name evidence="1" type="ORF">AVEN_160000_1</name>
</gene>
<evidence type="ECO:0000313" key="1">
    <source>
        <dbReference type="EMBL" id="GBN60244.1"/>
    </source>
</evidence>
<dbReference type="EMBL" id="BGPR01013341">
    <property type="protein sequence ID" value="GBN60244.1"/>
    <property type="molecule type" value="Genomic_DNA"/>
</dbReference>
<accession>A0A4Y2Q9V4</accession>
<organism evidence="1 2">
    <name type="scientific">Araneus ventricosus</name>
    <name type="common">Orbweaver spider</name>
    <name type="synonym">Epeira ventricosa</name>
    <dbReference type="NCBI Taxonomy" id="182803"/>
    <lineage>
        <taxon>Eukaryota</taxon>
        <taxon>Metazoa</taxon>
        <taxon>Ecdysozoa</taxon>
        <taxon>Arthropoda</taxon>
        <taxon>Chelicerata</taxon>
        <taxon>Arachnida</taxon>
        <taxon>Araneae</taxon>
        <taxon>Araneomorphae</taxon>
        <taxon>Entelegynae</taxon>
        <taxon>Araneoidea</taxon>
        <taxon>Araneidae</taxon>
        <taxon>Araneus</taxon>
    </lineage>
</organism>
<reference evidence="1 2" key="1">
    <citation type="journal article" date="2019" name="Sci. Rep.">
        <title>Orb-weaving spider Araneus ventricosus genome elucidates the spidroin gene catalogue.</title>
        <authorList>
            <person name="Kono N."/>
            <person name="Nakamura H."/>
            <person name="Ohtoshi R."/>
            <person name="Moran D.A.P."/>
            <person name="Shinohara A."/>
            <person name="Yoshida Y."/>
            <person name="Fujiwara M."/>
            <person name="Mori M."/>
            <person name="Tomita M."/>
            <person name="Arakawa K."/>
        </authorList>
    </citation>
    <scope>NUCLEOTIDE SEQUENCE [LARGE SCALE GENOMIC DNA]</scope>
</reference>
<name>A0A4Y2Q9V4_ARAVE</name>
<keyword evidence="2" id="KW-1185">Reference proteome</keyword>
<proteinExistence type="predicted"/>
<evidence type="ECO:0000313" key="2">
    <source>
        <dbReference type="Proteomes" id="UP000499080"/>
    </source>
</evidence>
<dbReference type="Proteomes" id="UP000499080">
    <property type="component" value="Unassembled WGS sequence"/>
</dbReference>
<protein>
    <submittedName>
        <fullName evidence="1">Uncharacterized protein</fullName>
    </submittedName>
</protein>
<comment type="caution">
    <text evidence="1">The sequence shown here is derived from an EMBL/GenBank/DDBJ whole genome shotgun (WGS) entry which is preliminary data.</text>
</comment>
<dbReference type="AlphaFoldDB" id="A0A4Y2Q9V4"/>